<keyword evidence="1" id="KW-0472">Membrane</keyword>
<feature type="transmembrane region" description="Helical" evidence="1">
    <location>
        <begin position="183"/>
        <end position="210"/>
    </location>
</feature>
<feature type="chain" id="PRO_5009315834" evidence="2">
    <location>
        <begin position="22"/>
        <end position="215"/>
    </location>
</feature>
<sequence length="215" mass="24608">MNIFFVSILFLLTRNSKFSLASMVEDEDINKGNQYRREEFNNKTEPEFNKNVANQLYVLLEQFSMKSCTNMLDHCSFAMEHLLAHFPGYLNCDSFYEGNKPGNNSDNVIYKKDCKINYTKVHPELASLATDSYQCLWPLINPGRLSLINDGFTNSSLNNIQLEPVIDGCYLPCRSPLFDFGDLYNYNFVVAILHFCIVLVVLLAISFIVAKVSCF</sequence>
<evidence type="ECO:0000256" key="2">
    <source>
        <dbReference type="SAM" id="SignalP"/>
    </source>
</evidence>
<keyword evidence="2" id="KW-0732">Signal</keyword>
<keyword evidence="1" id="KW-0812">Transmembrane</keyword>
<dbReference type="WBParaSite" id="MhA1_Contig234.frz3.gene15">
    <property type="protein sequence ID" value="MhA1_Contig234.frz3.gene15"/>
    <property type="gene ID" value="MhA1_Contig234.frz3.gene15"/>
</dbReference>
<keyword evidence="1" id="KW-1133">Transmembrane helix</keyword>
<proteinExistence type="predicted"/>
<organism evidence="3 4">
    <name type="scientific">Meloidogyne hapla</name>
    <name type="common">Root-knot nematode worm</name>
    <dbReference type="NCBI Taxonomy" id="6305"/>
    <lineage>
        <taxon>Eukaryota</taxon>
        <taxon>Metazoa</taxon>
        <taxon>Ecdysozoa</taxon>
        <taxon>Nematoda</taxon>
        <taxon>Chromadorea</taxon>
        <taxon>Rhabditida</taxon>
        <taxon>Tylenchina</taxon>
        <taxon>Tylenchomorpha</taxon>
        <taxon>Tylenchoidea</taxon>
        <taxon>Meloidogynidae</taxon>
        <taxon>Meloidogyninae</taxon>
        <taxon>Meloidogyne</taxon>
    </lineage>
</organism>
<evidence type="ECO:0000313" key="3">
    <source>
        <dbReference type="Proteomes" id="UP000095281"/>
    </source>
</evidence>
<dbReference type="AlphaFoldDB" id="A0A1I8BI22"/>
<dbReference type="Proteomes" id="UP000095281">
    <property type="component" value="Unplaced"/>
</dbReference>
<feature type="signal peptide" evidence="2">
    <location>
        <begin position="1"/>
        <end position="21"/>
    </location>
</feature>
<evidence type="ECO:0000256" key="1">
    <source>
        <dbReference type="SAM" id="Phobius"/>
    </source>
</evidence>
<keyword evidence="3" id="KW-1185">Reference proteome</keyword>
<name>A0A1I8BI22_MELHA</name>
<evidence type="ECO:0000313" key="4">
    <source>
        <dbReference type="WBParaSite" id="MhA1_Contig234.frz3.gene15"/>
    </source>
</evidence>
<accession>A0A1I8BI22</accession>
<reference evidence="4" key="1">
    <citation type="submission" date="2016-11" db="UniProtKB">
        <authorList>
            <consortium name="WormBaseParasite"/>
        </authorList>
    </citation>
    <scope>IDENTIFICATION</scope>
</reference>
<protein>
    <submittedName>
        <fullName evidence="4">Recep_L_domain domain-containing protein</fullName>
    </submittedName>
</protein>